<dbReference type="GO" id="GO:0016020">
    <property type="term" value="C:membrane"/>
    <property type="evidence" value="ECO:0007669"/>
    <property type="project" value="InterPro"/>
</dbReference>
<evidence type="ECO:0000313" key="12">
    <source>
        <dbReference type="EMBL" id="GMH96952.1"/>
    </source>
</evidence>
<dbReference type="AlphaFoldDB" id="A0A9W7C0C4"/>
<dbReference type="FunFam" id="1.20.58.90:FF:000004">
    <property type="entry name" value="Syntaxin 10"/>
    <property type="match status" value="1"/>
</dbReference>
<feature type="domain" description="T-SNARE coiled-coil homology" evidence="11">
    <location>
        <begin position="166"/>
        <end position="228"/>
    </location>
</feature>
<evidence type="ECO:0000256" key="5">
    <source>
        <dbReference type="ARBA" id="ARBA00022989"/>
    </source>
</evidence>
<dbReference type="GO" id="GO:0005794">
    <property type="term" value="C:Golgi apparatus"/>
    <property type="evidence" value="ECO:0007669"/>
    <property type="project" value="UniProtKB-SubCell"/>
</dbReference>
<protein>
    <recommendedName>
        <fullName evidence="11">t-SNARE coiled-coil homology domain-containing protein</fullName>
    </recommendedName>
</protein>
<dbReference type="SMART" id="SM00397">
    <property type="entry name" value="t_SNARE"/>
    <property type="match status" value="1"/>
</dbReference>
<evidence type="ECO:0000256" key="10">
    <source>
        <dbReference type="SAM" id="Phobius"/>
    </source>
</evidence>
<keyword evidence="9" id="KW-0175">Coiled coil</keyword>
<evidence type="ECO:0000256" key="2">
    <source>
        <dbReference type="ARBA" id="ARBA00022448"/>
    </source>
</evidence>
<dbReference type="SUPFAM" id="SSF58038">
    <property type="entry name" value="SNARE fusion complex"/>
    <property type="match status" value="1"/>
</dbReference>
<dbReference type="Pfam" id="PF05739">
    <property type="entry name" value="SNARE"/>
    <property type="match status" value="1"/>
</dbReference>
<evidence type="ECO:0000259" key="11">
    <source>
        <dbReference type="PROSITE" id="PS50192"/>
    </source>
</evidence>
<comment type="caution">
    <text evidence="12">The sequence shown here is derived from an EMBL/GenBank/DDBJ whole genome shotgun (WGS) entry which is preliminary data.</text>
</comment>
<comment type="similarity">
    <text evidence="1">Belongs to the syntaxin family.</text>
</comment>
<name>A0A9W7C0C4_9STRA</name>
<reference evidence="13" key="1">
    <citation type="journal article" date="2023" name="Commun. Biol.">
        <title>Genome analysis of Parmales, the sister group of diatoms, reveals the evolutionary specialization of diatoms from phago-mixotrophs to photoautotrophs.</title>
        <authorList>
            <person name="Ban H."/>
            <person name="Sato S."/>
            <person name="Yoshikawa S."/>
            <person name="Yamada K."/>
            <person name="Nakamura Y."/>
            <person name="Ichinomiya M."/>
            <person name="Sato N."/>
            <person name="Blanc-Mathieu R."/>
            <person name="Endo H."/>
            <person name="Kuwata A."/>
            <person name="Ogata H."/>
        </authorList>
    </citation>
    <scope>NUCLEOTIDE SEQUENCE [LARGE SCALE GENOMIC DNA]</scope>
    <source>
        <strain evidence="13">NIES 3699</strain>
    </source>
</reference>
<evidence type="ECO:0000256" key="9">
    <source>
        <dbReference type="SAM" id="Coils"/>
    </source>
</evidence>
<dbReference type="InterPro" id="IPR000727">
    <property type="entry name" value="T_SNARE_dom"/>
</dbReference>
<keyword evidence="4" id="KW-0653">Protein transport</keyword>
<keyword evidence="7 10" id="KW-0472">Membrane</keyword>
<dbReference type="GO" id="GO:0048193">
    <property type="term" value="P:Golgi vesicle transport"/>
    <property type="evidence" value="ECO:0007669"/>
    <property type="project" value="InterPro"/>
</dbReference>
<dbReference type="SUPFAM" id="SSF47661">
    <property type="entry name" value="t-snare proteins"/>
    <property type="match status" value="1"/>
</dbReference>
<keyword evidence="3 10" id="KW-0812">Transmembrane</keyword>
<evidence type="ECO:0000256" key="4">
    <source>
        <dbReference type="ARBA" id="ARBA00022927"/>
    </source>
</evidence>
<evidence type="ECO:0000256" key="8">
    <source>
        <dbReference type="ARBA" id="ARBA00037801"/>
    </source>
</evidence>
<dbReference type="Pfam" id="PF09177">
    <property type="entry name" value="STX6_10_61_N"/>
    <property type="match status" value="1"/>
</dbReference>
<proteinExistence type="inferred from homology"/>
<dbReference type="Gene3D" id="1.20.5.110">
    <property type="match status" value="1"/>
</dbReference>
<evidence type="ECO:0000256" key="7">
    <source>
        <dbReference type="ARBA" id="ARBA00023136"/>
    </source>
</evidence>
<keyword evidence="6" id="KW-0333">Golgi apparatus</keyword>
<evidence type="ECO:0000256" key="6">
    <source>
        <dbReference type="ARBA" id="ARBA00023034"/>
    </source>
</evidence>
<comment type="subcellular location">
    <subcellularLocation>
        <location evidence="8">Golgi apparatus</location>
        <location evidence="8">trans-Golgi network membrane</location>
        <topology evidence="8">Single-pass type IV membrane protein</topology>
    </subcellularLocation>
</comment>
<evidence type="ECO:0000313" key="13">
    <source>
        <dbReference type="Proteomes" id="UP001165160"/>
    </source>
</evidence>
<evidence type="ECO:0000256" key="1">
    <source>
        <dbReference type="ARBA" id="ARBA00009063"/>
    </source>
</evidence>
<organism evidence="12 13">
    <name type="scientific">Triparma verrucosa</name>
    <dbReference type="NCBI Taxonomy" id="1606542"/>
    <lineage>
        <taxon>Eukaryota</taxon>
        <taxon>Sar</taxon>
        <taxon>Stramenopiles</taxon>
        <taxon>Ochrophyta</taxon>
        <taxon>Bolidophyceae</taxon>
        <taxon>Parmales</taxon>
        <taxon>Triparmaceae</taxon>
        <taxon>Triparma</taxon>
    </lineage>
</organism>
<dbReference type="Gene3D" id="1.20.58.90">
    <property type="match status" value="1"/>
</dbReference>
<dbReference type="PROSITE" id="PS50192">
    <property type="entry name" value="T_SNARE"/>
    <property type="match status" value="1"/>
</dbReference>
<keyword evidence="2" id="KW-0813">Transport</keyword>
<dbReference type="EMBL" id="BRXX01000192">
    <property type="protein sequence ID" value="GMH96952.1"/>
    <property type="molecule type" value="Genomic_DNA"/>
</dbReference>
<dbReference type="InterPro" id="IPR015260">
    <property type="entry name" value="Syntaxin-6/10/61_N"/>
</dbReference>
<feature type="transmembrane region" description="Helical" evidence="10">
    <location>
        <begin position="237"/>
        <end position="257"/>
    </location>
</feature>
<evidence type="ECO:0000256" key="3">
    <source>
        <dbReference type="ARBA" id="ARBA00022692"/>
    </source>
</evidence>
<dbReference type="Proteomes" id="UP001165160">
    <property type="component" value="Unassembled WGS sequence"/>
</dbReference>
<feature type="coiled-coil region" evidence="9">
    <location>
        <begin position="53"/>
        <end position="87"/>
    </location>
</feature>
<keyword evidence="5 10" id="KW-1133">Transmembrane helix</keyword>
<dbReference type="PANTHER" id="PTHR12791">
    <property type="entry name" value="GOLGI SNARE BET1-RELATED"/>
    <property type="match status" value="1"/>
</dbReference>
<dbReference type="InterPro" id="IPR010989">
    <property type="entry name" value="SNARE"/>
</dbReference>
<dbReference type="CDD" id="cd15841">
    <property type="entry name" value="SNARE_Qc"/>
    <property type="match status" value="1"/>
</dbReference>
<keyword evidence="13" id="KW-1185">Reference proteome</keyword>
<gene>
    <name evidence="12" type="ORF">TrVE_jg13436</name>
</gene>
<dbReference type="GO" id="GO:0015031">
    <property type="term" value="P:protein transport"/>
    <property type="evidence" value="ECO:0007669"/>
    <property type="project" value="UniProtKB-KW"/>
</dbReference>
<sequence>MSVIDSSSENQALMSSSDPFYHFRESLEERIQVLETSISSHLLLIKTTNTSTSSEYKQQKKNIKKLLKSAESTLRDLSSTIRVVENDRTQFSHIDDSELEKRRHFVTSISSKLYNLKSSTTSEQVTQKVKADEIAHTRSQAGNLGASTKSERENTDFIINQKASATIMMRQQDEALEDLDGAVDRVGNMAEAINVELGVQNKMIDELGEDLDEAEARMGMVMGKLSKLLKTKDGCQLWTIITLTLVLLVLCFLVFYIP</sequence>
<accession>A0A9W7C0C4</accession>